<dbReference type="InterPro" id="IPR036259">
    <property type="entry name" value="MFS_trans_sf"/>
</dbReference>
<feature type="transmembrane region" description="Helical" evidence="5">
    <location>
        <begin position="319"/>
        <end position="337"/>
    </location>
</feature>
<dbReference type="Pfam" id="PF07690">
    <property type="entry name" value="MFS_1"/>
    <property type="match status" value="1"/>
</dbReference>
<dbReference type="STRING" id="86259.A0A4Z1NSE4"/>
<proteinExistence type="predicted"/>
<dbReference type="GO" id="GO:0022857">
    <property type="term" value="F:transmembrane transporter activity"/>
    <property type="evidence" value="ECO:0007669"/>
    <property type="project" value="InterPro"/>
</dbReference>
<feature type="transmembrane region" description="Helical" evidence="5">
    <location>
        <begin position="437"/>
        <end position="463"/>
    </location>
</feature>
<keyword evidence="7" id="KW-1185">Reference proteome</keyword>
<dbReference type="Gene3D" id="1.20.1250.20">
    <property type="entry name" value="MFS general substrate transporter like domains"/>
    <property type="match status" value="1"/>
</dbReference>
<reference evidence="6 7" key="1">
    <citation type="submission" date="2019-04" db="EMBL/GenBank/DDBJ databases">
        <title>High contiguity whole genome sequence and gene annotation resource for two Venturia nashicola isolates.</title>
        <authorList>
            <person name="Prokchorchik M."/>
            <person name="Won K."/>
            <person name="Lee Y."/>
            <person name="Choi E.D."/>
            <person name="Segonzac C."/>
            <person name="Sohn K.H."/>
        </authorList>
    </citation>
    <scope>NUCLEOTIDE SEQUENCE [LARGE SCALE GENOMIC DNA]</scope>
    <source>
        <strain evidence="6 7">PRI2</strain>
    </source>
</reference>
<dbReference type="AlphaFoldDB" id="A0A4Z1NSE4"/>
<evidence type="ECO:0000256" key="2">
    <source>
        <dbReference type="ARBA" id="ARBA00022692"/>
    </source>
</evidence>
<comment type="caution">
    <text evidence="6">The sequence shown here is derived from an EMBL/GenBank/DDBJ whole genome shotgun (WGS) entry which is preliminary data.</text>
</comment>
<dbReference type="InterPro" id="IPR011701">
    <property type="entry name" value="MFS"/>
</dbReference>
<feature type="transmembrane region" description="Helical" evidence="5">
    <location>
        <begin position="70"/>
        <end position="90"/>
    </location>
</feature>
<accession>A0A4Z1NSE4</accession>
<keyword evidence="2 5" id="KW-0812">Transmembrane</keyword>
<feature type="transmembrane region" description="Helical" evidence="5">
    <location>
        <begin position="222"/>
        <end position="242"/>
    </location>
</feature>
<feature type="transmembrane region" description="Helical" evidence="5">
    <location>
        <begin position="412"/>
        <end position="431"/>
    </location>
</feature>
<dbReference type="PANTHER" id="PTHR23502">
    <property type="entry name" value="MAJOR FACILITATOR SUPERFAMILY"/>
    <property type="match status" value="1"/>
</dbReference>
<evidence type="ECO:0000313" key="6">
    <source>
        <dbReference type="EMBL" id="TID18992.1"/>
    </source>
</evidence>
<feature type="transmembrane region" description="Helical" evidence="5">
    <location>
        <begin position="193"/>
        <end position="215"/>
    </location>
</feature>
<evidence type="ECO:0000256" key="3">
    <source>
        <dbReference type="ARBA" id="ARBA00022989"/>
    </source>
</evidence>
<feature type="transmembrane region" description="Helical" evidence="5">
    <location>
        <begin position="370"/>
        <end position="391"/>
    </location>
</feature>
<dbReference type="GO" id="GO:0005886">
    <property type="term" value="C:plasma membrane"/>
    <property type="evidence" value="ECO:0007669"/>
    <property type="project" value="TreeGrafter"/>
</dbReference>
<keyword evidence="4 5" id="KW-0472">Membrane</keyword>
<protein>
    <submittedName>
        <fullName evidence="6">MFS transporter-like protein</fullName>
    </submittedName>
</protein>
<feature type="transmembrane region" description="Helical" evidence="5">
    <location>
        <begin position="475"/>
        <end position="495"/>
    </location>
</feature>
<evidence type="ECO:0000256" key="4">
    <source>
        <dbReference type="ARBA" id="ARBA00023136"/>
    </source>
</evidence>
<organism evidence="6 7">
    <name type="scientific">Venturia nashicola</name>
    <dbReference type="NCBI Taxonomy" id="86259"/>
    <lineage>
        <taxon>Eukaryota</taxon>
        <taxon>Fungi</taxon>
        <taxon>Dikarya</taxon>
        <taxon>Ascomycota</taxon>
        <taxon>Pezizomycotina</taxon>
        <taxon>Dothideomycetes</taxon>
        <taxon>Pleosporomycetidae</taxon>
        <taxon>Venturiales</taxon>
        <taxon>Venturiaceae</taxon>
        <taxon>Venturia</taxon>
    </lineage>
</organism>
<evidence type="ECO:0000313" key="7">
    <source>
        <dbReference type="Proteomes" id="UP000298493"/>
    </source>
</evidence>
<feature type="transmembrane region" description="Helical" evidence="5">
    <location>
        <begin position="110"/>
        <end position="127"/>
    </location>
</feature>
<dbReference type="FunFam" id="1.20.1250.20:FF:000319">
    <property type="entry name" value="MFS transporter, putative"/>
    <property type="match status" value="1"/>
</dbReference>
<evidence type="ECO:0000256" key="5">
    <source>
        <dbReference type="SAM" id="Phobius"/>
    </source>
</evidence>
<feature type="transmembrane region" description="Helical" evidence="5">
    <location>
        <begin position="134"/>
        <end position="151"/>
    </location>
</feature>
<keyword evidence="3 5" id="KW-1133">Transmembrane helix</keyword>
<dbReference type="SUPFAM" id="SSF103473">
    <property type="entry name" value="MFS general substrate transporter"/>
    <property type="match status" value="1"/>
</dbReference>
<dbReference type="EMBL" id="SNSC02000013">
    <property type="protein sequence ID" value="TID18992.1"/>
    <property type="molecule type" value="Genomic_DNA"/>
</dbReference>
<dbReference type="Proteomes" id="UP000298493">
    <property type="component" value="Unassembled WGS sequence"/>
</dbReference>
<feature type="transmembrane region" description="Helical" evidence="5">
    <location>
        <begin position="501"/>
        <end position="520"/>
    </location>
</feature>
<sequence length="646" mass="71157">MATVVNTSAIHGHLDETAVPGTVHLIDIDGNLRGKHASGRNTDVVLVPAPSNDPDDPLNWSPRRKLISTLALATYTLMIGIASAAIYSILTPIANDTGLTLGDLNAGTGYMFLFFGWGCLVWQPLALQYGKRPVYLFSLFATTCIMVWVPYTKTNGTWIASKILQGFFGAPIESLCEISVTDVYFSHERGTYMAVYALMLAGSNFFAPIIAGFINDGQGWHWVQYWCAIFCAIGFVICFFFMEETNYDRAPLEMKFSPAQTPGDVSPVGEKSDLEKSVDAGVTRSQPVDPMPIESYQPKTYLQKLKLLDKPRPFRVGRMMVRPLIFLTFPVIAYAGFSYGSNLVWFNVLNGTTSLILAGALYNFSSSMVGLSYVSPLLGVLAAALYTGLFGDWAVLRIARRNKGVWESEHRLWLFCLSLIIIPSSLILWGVGAYHHIHWFGLIIAMFIIAAANTIGIQLSVSYCIDSYKDLSGDAMVTVIIIRNTMSFAIGYGITPWVDRMGLQNAFVLAAFAGLAQVIYSSHRHGNGFQSRHSLLIACRAASYIVQSLDIFQDEVDPSYEVANGKAKGEDHGCQEVSGWATVNVVVNMFESNGKRDRGRDMVAGGPSLVAEHSATPPWSATRVAEELICQLKMAFRYQTRVRAPY</sequence>
<dbReference type="PANTHER" id="PTHR23502:SF30">
    <property type="entry name" value="TRANSPORTER, PUTATIVE (AFU_ORTHOLOGUE AFUA_8G04702)-RELATED"/>
    <property type="match status" value="1"/>
</dbReference>
<name>A0A4Z1NSE4_9PEZI</name>
<comment type="subcellular location">
    <subcellularLocation>
        <location evidence="1">Membrane</location>
        <topology evidence="1">Multi-pass membrane protein</topology>
    </subcellularLocation>
</comment>
<evidence type="ECO:0000256" key="1">
    <source>
        <dbReference type="ARBA" id="ARBA00004141"/>
    </source>
</evidence>
<gene>
    <name evidence="6" type="ORF">E6O75_ATG06113</name>
</gene>